<feature type="compositionally biased region" description="Acidic residues" evidence="2">
    <location>
        <begin position="636"/>
        <end position="669"/>
    </location>
</feature>
<dbReference type="PANTHER" id="PTHR23177">
    <property type="entry name" value="MKIAA1688 PROTEIN"/>
    <property type="match status" value="1"/>
</dbReference>
<feature type="compositionally biased region" description="Polar residues" evidence="2">
    <location>
        <begin position="379"/>
        <end position="398"/>
    </location>
</feature>
<dbReference type="PANTHER" id="PTHR23177:SF64">
    <property type="entry name" value="RHO GTPASE-ACTIVATING PROTEIN 1"/>
    <property type="match status" value="1"/>
</dbReference>
<dbReference type="Gene3D" id="1.10.555.10">
    <property type="entry name" value="Rho GTPase activation protein"/>
    <property type="match status" value="1"/>
</dbReference>
<feature type="region of interest" description="Disordered" evidence="2">
    <location>
        <begin position="1"/>
        <end position="35"/>
    </location>
</feature>
<dbReference type="SMART" id="SM00285">
    <property type="entry name" value="PBD"/>
    <property type="match status" value="1"/>
</dbReference>
<evidence type="ECO:0000259" key="3">
    <source>
        <dbReference type="PROSITE" id="PS50108"/>
    </source>
</evidence>
<dbReference type="GO" id="GO:0007165">
    <property type="term" value="P:signal transduction"/>
    <property type="evidence" value="ECO:0007669"/>
    <property type="project" value="InterPro"/>
</dbReference>
<dbReference type="Pfam" id="PF00620">
    <property type="entry name" value="RhoGAP"/>
    <property type="match status" value="1"/>
</dbReference>
<name>A0A445ID20_GLYSO</name>
<dbReference type="InterPro" id="IPR000198">
    <property type="entry name" value="RhoGAP_dom"/>
</dbReference>
<evidence type="ECO:0000313" key="5">
    <source>
        <dbReference type="EMBL" id="RZB83795.1"/>
    </source>
</evidence>
<dbReference type="InterPro" id="IPR044785">
    <property type="entry name" value="RopGAP1-5"/>
</dbReference>
<sequence>MTEVLHSSSPPHFVASSSPPTKTRTTTTTTTTSSFSSHNNAFLLRPLLALLLTLLRKSFQLSRRNICSIIMNIGSPTNVRHVAHVTFDRFNGFLGLPVEFEPEVPRRPPSASASVFGVSTESMQLSHDSRGNSVPTILLLMQKHLYVQGGLQVEGIFRINADNGQEEHVRDQLNLGVVPEGIDVHCLAGLIKAWFRELPAGILDSLSPEQVMQCQTEEECAELVRHLPHTEASLLDWAINLMADVVQHENVNKMNAHNVAMVFAPNMTQEIFSALLVLTIFSPLVKSLLCYVFPRMADPISALMYAVQVMNFLKTLILRTVRERKDSVVESYPRFYLQPSVDNENHSLLESFQQDTPAENKEAQENFVLEKTALDRSPESLQNNSTRAEPGSLTNSSENLVSNEDLYCEFPPVGNMGKSKTGQSILHKAPTLASKKGMATCGSLHHIFDTLLPEKPTLLESLSWNQIKPLKPTDQTHSFTEIFGELHFKESPISSSFTPHVSTSSSSSTEITNNTNRHKSSDSFSSLSSESLHLCTEGLGFESSDDVEDFKDEMSESCGVYKEKEGVKKYATSRVSEYPPPISCIGRSGKPWVCFRSYRSEGRFVLEEIRIPTHEFLHACREDGRLKLHFVHPEEEPIEEEEEDDDHVGVETMDEEEEEENMGEENDDV</sequence>
<dbReference type="InterPro" id="IPR008936">
    <property type="entry name" value="Rho_GTPase_activation_prot"/>
</dbReference>
<feature type="domain" description="Rho-GAP" evidence="4">
    <location>
        <begin position="123"/>
        <end position="293"/>
    </location>
</feature>
<accession>A0A445ID20</accession>
<dbReference type="Pfam" id="PF00786">
    <property type="entry name" value="PBD"/>
    <property type="match status" value="1"/>
</dbReference>
<dbReference type="Proteomes" id="UP000289340">
    <property type="component" value="Chromosome 11"/>
</dbReference>
<evidence type="ECO:0000259" key="4">
    <source>
        <dbReference type="PROSITE" id="PS50238"/>
    </source>
</evidence>
<dbReference type="InterPro" id="IPR036936">
    <property type="entry name" value="CRIB_dom_sf"/>
</dbReference>
<comment type="caution">
    <text evidence="5">The sequence shown here is derived from an EMBL/GenBank/DDBJ whole genome shotgun (WGS) entry which is preliminary data.</text>
</comment>
<dbReference type="PROSITE" id="PS50108">
    <property type="entry name" value="CRIB"/>
    <property type="match status" value="1"/>
</dbReference>
<dbReference type="InterPro" id="IPR046431">
    <property type="entry name" value="FAF_dom"/>
</dbReference>
<reference evidence="5 6" key="1">
    <citation type="submission" date="2018-09" db="EMBL/GenBank/DDBJ databases">
        <title>A high-quality reference genome of wild soybean provides a powerful tool to mine soybean genomes.</title>
        <authorList>
            <person name="Xie M."/>
            <person name="Chung C.Y.L."/>
            <person name="Li M.-W."/>
            <person name="Wong F.-L."/>
            <person name="Chan T.-F."/>
            <person name="Lam H.-M."/>
        </authorList>
    </citation>
    <scope>NUCLEOTIDE SEQUENCE [LARGE SCALE GENOMIC DNA]</scope>
    <source>
        <strain evidence="6">cv. W05</strain>
        <tissue evidence="5">Hypocotyl of etiolated seedlings</tissue>
    </source>
</reference>
<dbReference type="EMBL" id="QZWG01000011">
    <property type="protein sequence ID" value="RZB83795.1"/>
    <property type="molecule type" value="Genomic_DNA"/>
</dbReference>
<protein>
    <submittedName>
        <fullName evidence="5">Rho GTPase-activating protein 1</fullName>
    </submittedName>
</protein>
<feature type="compositionally biased region" description="Low complexity" evidence="2">
    <location>
        <begin position="495"/>
        <end position="515"/>
    </location>
</feature>
<dbReference type="CDD" id="cd00159">
    <property type="entry name" value="RhoGAP"/>
    <property type="match status" value="1"/>
</dbReference>
<dbReference type="SMART" id="SM00324">
    <property type="entry name" value="RhoGAP"/>
    <property type="match status" value="1"/>
</dbReference>
<feature type="region of interest" description="Disordered" evidence="2">
    <location>
        <begin position="495"/>
        <end position="522"/>
    </location>
</feature>
<proteinExistence type="predicted"/>
<keyword evidence="1" id="KW-0343">GTPase activation</keyword>
<dbReference type="PROSITE" id="PS50238">
    <property type="entry name" value="RHOGAP"/>
    <property type="match status" value="1"/>
</dbReference>
<dbReference type="CDD" id="cd00132">
    <property type="entry name" value="CRIB"/>
    <property type="match status" value="1"/>
</dbReference>
<dbReference type="SUPFAM" id="SSF48350">
    <property type="entry name" value="GTPase activation domain, GAP"/>
    <property type="match status" value="1"/>
</dbReference>
<evidence type="ECO:0000313" key="6">
    <source>
        <dbReference type="Proteomes" id="UP000289340"/>
    </source>
</evidence>
<keyword evidence="6" id="KW-1185">Reference proteome</keyword>
<dbReference type="InterPro" id="IPR000095">
    <property type="entry name" value="CRIB_dom"/>
</dbReference>
<dbReference type="Pfam" id="PF11250">
    <property type="entry name" value="FAF"/>
    <property type="match status" value="1"/>
</dbReference>
<evidence type="ECO:0000256" key="1">
    <source>
        <dbReference type="ARBA" id="ARBA00022468"/>
    </source>
</evidence>
<feature type="region of interest" description="Disordered" evidence="2">
    <location>
        <begin position="372"/>
        <end position="398"/>
    </location>
</feature>
<feature type="domain" description="CRIB" evidence="3">
    <location>
        <begin position="73"/>
        <end position="86"/>
    </location>
</feature>
<feature type="compositionally biased region" description="Low complexity" evidence="2">
    <location>
        <begin position="7"/>
        <end position="35"/>
    </location>
</feature>
<dbReference type="AlphaFoldDB" id="A0A445ID20"/>
<organism evidence="5 6">
    <name type="scientific">Glycine soja</name>
    <name type="common">Wild soybean</name>
    <dbReference type="NCBI Taxonomy" id="3848"/>
    <lineage>
        <taxon>Eukaryota</taxon>
        <taxon>Viridiplantae</taxon>
        <taxon>Streptophyta</taxon>
        <taxon>Embryophyta</taxon>
        <taxon>Tracheophyta</taxon>
        <taxon>Spermatophyta</taxon>
        <taxon>Magnoliopsida</taxon>
        <taxon>eudicotyledons</taxon>
        <taxon>Gunneridae</taxon>
        <taxon>Pentapetalae</taxon>
        <taxon>rosids</taxon>
        <taxon>fabids</taxon>
        <taxon>Fabales</taxon>
        <taxon>Fabaceae</taxon>
        <taxon>Papilionoideae</taxon>
        <taxon>50 kb inversion clade</taxon>
        <taxon>NPAAA clade</taxon>
        <taxon>indigoferoid/millettioid clade</taxon>
        <taxon>Phaseoleae</taxon>
        <taxon>Glycine</taxon>
        <taxon>Glycine subgen. Soja</taxon>
    </lineage>
</organism>
<dbReference type="GO" id="GO:0005096">
    <property type="term" value="F:GTPase activator activity"/>
    <property type="evidence" value="ECO:0007669"/>
    <property type="project" value="UniProtKB-KW"/>
</dbReference>
<feature type="region of interest" description="Disordered" evidence="2">
    <location>
        <begin position="634"/>
        <end position="669"/>
    </location>
</feature>
<dbReference type="Gene3D" id="3.90.810.10">
    <property type="entry name" value="CRIB domain"/>
    <property type="match status" value="1"/>
</dbReference>
<evidence type="ECO:0000256" key="2">
    <source>
        <dbReference type="SAM" id="MobiDB-lite"/>
    </source>
</evidence>
<gene>
    <name evidence="5" type="ORF">D0Y65_032349</name>
</gene>